<feature type="transmembrane region" description="Helical" evidence="2">
    <location>
        <begin position="146"/>
        <end position="169"/>
    </location>
</feature>
<dbReference type="EMBL" id="JAULSY010000001">
    <property type="protein sequence ID" value="KAK0674455.1"/>
    <property type="molecule type" value="Genomic_DNA"/>
</dbReference>
<dbReference type="CDD" id="cd12087">
    <property type="entry name" value="TM_EGFR-like"/>
    <property type="match status" value="1"/>
</dbReference>
<evidence type="ECO:0000313" key="4">
    <source>
        <dbReference type="Proteomes" id="UP001174997"/>
    </source>
</evidence>
<sequence length="263" mass="29095">METGTVQAPPLGEGVEILPSPCTSPCGDVYLESQQLAKEPKWCLPSSFFAQHLQDCRDCILKHATDVEAVEEQYFGPNYKSWFDYCNSPAVESQSLHTNETVGGTGANGTETSSSQTLDTPLSTAPPGSKGETIQTRPSRSLSTPALVTVIVVPIVGVLVLLGITVYLIRKRRKNTTPDENWSKPQLHGDSLHVKPNMPPSELPDSEPHELSSTEVRELPTFANSAELQEKPESPWYELDTGVDWKEDMIKDEKWSEKSEKRE</sequence>
<feature type="compositionally biased region" description="Polar residues" evidence="1">
    <location>
        <begin position="99"/>
        <end position="123"/>
    </location>
</feature>
<comment type="caution">
    <text evidence="3">The sequence shown here is derived from an EMBL/GenBank/DDBJ whole genome shotgun (WGS) entry which is preliminary data.</text>
</comment>
<dbReference type="AlphaFoldDB" id="A0AA40DH91"/>
<evidence type="ECO:0000256" key="1">
    <source>
        <dbReference type="SAM" id="MobiDB-lite"/>
    </source>
</evidence>
<keyword evidence="2" id="KW-0472">Membrane</keyword>
<feature type="region of interest" description="Disordered" evidence="1">
    <location>
        <begin position="99"/>
        <end position="140"/>
    </location>
</feature>
<gene>
    <name evidence="3" type="ORF">QBC41DRAFT_297544</name>
</gene>
<evidence type="ECO:0000313" key="3">
    <source>
        <dbReference type="EMBL" id="KAK0674455.1"/>
    </source>
</evidence>
<feature type="region of interest" description="Disordered" evidence="1">
    <location>
        <begin position="175"/>
        <end position="214"/>
    </location>
</feature>
<reference evidence="3" key="1">
    <citation type="submission" date="2023-06" db="EMBL/GenBank/DDBJ databases">
        <title>Genome-scale phylogeny and comparative genomics of the fungal order Sordariales.</title>
        <authorList>
            <consortium name="Lawrence Berkeley National Laboratory"/>
            <person name="Hensen N."/>
            <person name="Bonometti L."/>
            <person name="Westerberg I."/>
            <person name="Brannstrom I.O."/>
            <person name="Guillou S."/>
            <person name="Cros-Aarteil S."/>
            <person name="Calhoun S."/>
            <person name="Haridas S."/>
            <person name="Kuo A."/>
            <person name="Mondo S."/>
            <person name="Pangilinan J."/>
            <person name="Riley R."/>
            <person name="Labutti K."/>
            <person name="Andreopoulos B."/>
            <person name="Lipzen A."/>
            <person name="Chen C."/>
            <person name="Yanf M."/>
            <person name="Daum C."/>
            <person name="Ng V."/>
            <person name="Clum A."/>
            <person name="Steindorff A."/>
            <person name="Ohm R."/>
            <person name="Martin F."/>
            <person name="Silar P."/>
            <person name="Natvig D."/>
            <person name="Lalanne C."/>
            <person name="Gautier V."/>
            <person name="Ament-Velasquez S.L."/>
            <person name="Kruys A."/>
            <person name="Hutchinson M.I."/>
            <person name="Powell A.J."/>
            <person name="Barry K."/>
            <person name="Miller A.N."/>
            <person name="Grigoriev I.V."/>
            <person name="Debuchy R."/>
            <person name="Gladieux P."/>
            <person name="Thoren M.H."/>
            <person name="Johannesson H."/>
        </authorList>
    </citation>
    <scope>NUCLEOTIDE SEQUENCE</scope>
    <source>
        <strain evidence="3">CBS 307.81</strain>
    </source>
</reference>
<keyword evidence="2" id="KW-0812">Transmembrane</keyword>
<proteinExistence type="predicted"/>
<evidence type="ECO:0000256" key="2">
    <source>
        <dbReference type="SAM" id="Phobius"/>
    </source>
</evidence>
<dbReference type="PANTHER" id="PTHR38122">
    <property type="entry name" value="GLYCOPROTEIN X"/>
    <property type="match status" value="1"/>
</dbReference>
<keyword evidence="2" id="KW-1133">Transmembrane helix</keyword>
<name>A0AA40DH91_9PEZI</name>
<protein>
    <submittedName>
        <fullName evidence="3">Uncharacterized protein</fullName>
    </submittedName>
</protein>
<accession>A0AA40DH91</accession>
<dbReference type="PANTHER" id="PTHR38122:SF1">
    <property type="entry name" value="GLYCOPROTEIN X"/>
    <property type="match status" value="1"/>
</dbReference>
<dbReference type="Proteomes" id="UP001174997">
    <property type="component" value="Unassembled WGS sequence"/>
</dbReference>
<keyword evidence="4" id="KW-1185">Reference proteome</keyword>
<organism evidence="3 4">
    <name type="scientific">Cercophora samala</name>
    <dbReference type="NCBI Taxonomy" id="330535"/>
    <lineage>
        <taxon>Eukaryota</taxon>
        <taxon>Fungi</taxon>
        <taxon>Dikarya</taxon>
        <taxon>Ascomycota</taxon>
        <taxon>Pezizomycotina</taxon>
        <taxon>Sordariomycetes</taxon>
        <taxon>Sordariomycetidae</taxon>
        <taxon>Sordariales</taxon>
        <taxon>Lasiosphaeriaceae</taxon>
        <taxon>Cercophora</taxon>
    </lineage>
</organism>